<dbReference type="GO" id="GO:0042578">
    <property type="term" value="F:phosphoric ester hydrolase activity"/>
    <property type="evidence" value="ECO:0007669"/>
    <property type="project" value="TreeGrafter"/>
</dbReference>
<dbReference type="SUPFAM" id="SSF89550">
    <property type="entry name" value="PHP domain-like"/>
    <property type="match status" value="1"/>
</dbReference>
<dbReference type="AlphaFoldDB" id="A0A3G9K8C2"/>
<organism evidence="2 3">
    <name type="scientific">Parolsenella catena</name>
    <dbReference type="NCBI Taxonomy" id="2003188"/>
    <lineage>
        <taxon>Bacteria</taxon>
        <taxon>Bacillati</taxon>
        <taxon>Actinomycetota</taxon>
        <taxon>Coriobacteriia</taxon>
        <taxon>Coriobacteriales</taxon>
        <taxon>Atopobiaceae</taxon>
        <taxon>Parolsenella</taxon>
    </lineage>
</organism>
<dbReference type="GO" id="GO:0005829">
    <property type="term" value="C:cytosol"/>
    <property type="evidence" value="ECO:0007669"/>
    <property type="project" value="TreeGrafter"/>
</dbReference>
<dbReference type="KEGG" id="pcat:Pcatena_15410"/>
<dbReference type="Proteomes" id="UP000273154">
    <property type="component" value="Chromosome"/>
</dbReference>
<dbReference type="GeneID" id="88849681"/>
<accession>A0A3G9K8C2</accession>
<keyword evidence="3" id="KW-1185">Reference proteome</keyword>
<dbReference type="OrthoDB" id="9808747at2"/>
<dbReference type="Pfam" id="PF02811">
    <property type="entry name" value="PHP"/>
    <property type="match status" value="1"/>
</dbReference>
<dbReference type="InterPro" id="IPR016195">
    <property type="entry name" value="Pol/histidinol_Pase-like"/>
</dbReference>
<dbReference type="EMBL" id="AP019367">
    <property type="protein sequence ID" value="BBH50954.1"/>
    <property type="molecule type" value="Genomic_DNA"/>
</dbReference>
<proteinExistence type="predicted"/>
<dbReference type="InterPro" id="IPR050243">
    <property type="entry name" value="PHP_phosphatase"/>
</dbReference>
<protein>
    <submittedName>
        <fullName evidence="2">Putative phosphatase</fullName>
    </submittedName>
</protein>
<dbReference type="RefSeq" id="WP_126423175.1">
    <property type="nucleotide sequence ID" value="NZ_AP019367.1"/>
</dbReference>
<reference evidence="3" key="1">
    <citation type="submission" date="2018-11" db="EMBL/GenBank/DDBJ databases">
        <title>Comparative genomics of Parolsenella catena and Libanicoccus massiliensis: Reclassification of Libanicoccus massiliensis as Parolsenella massiliensis comb. nov.</title>
        <authorList>
            <person name="Sakamoto M."/>
            <person name="Ikeyama N."/>
            <person name="Murakami T."/>
            <person name="Mori H."/>
            <person name="Yuki M."/>
            <person name="Ohkuma M."/>
        </authorList>
    </citation>
    <scope>NUCLEOTIDE SEQUENCE [LARGE SCALE GENOMIC DNA]</scope>
    <source>
        <strain evidence="3">JCM 31932</strain>
    </source>
</reference>
<name>A0A3G9K8C2_9ACTN</name>
<dbReference type="InterPro" id="IPR004013">
    <property type="entry name" value="PHP_dom"/>
</dbReference>
<evidence type="ECO:0000313" key="3">
    <source>
        <dbReference type="Proteomes" id="UP000273154"/>
    </source>
</evidence>
<dbReference type="PANTHER" id="PTHR36928:SF1">
    <property type="entry name" value="PHOSPHATASE YCDX-RELATED"/>
    <property type="match status" value="1"/>
</dbReference>
<evidence type="ECO:0000313" key="2">
    <source>
        <dbReference type="EMBL" id="BBH50954.1"/>
    </source>
</evidence>
<feature type="domain" description="Polymerase/histidinol phosphatase N-terminal" evidence="1">
    <location>
        <begin position="6"/>
        <end position="84"/>
    </location>
</feature>
<dbReference type="GO" id="GO:0008270">
    <property type="term" value="F:zinc ion binding"/>
    <property type="evidence" value="ECO:0007669"/>
    <property type="project" value="TreeGrafter"/>
</dbReference>
<dbReference type="PANTHER" id="PTHR36928">
    <property type="entry name" value="PHOSPHATASE YCDX-RELATED"/>
    <property type="match status" value="1"/>
</dbReference>
<dbReference type="SMART" id="SM00481">
    <property type="entry name" value="POLIIIAc"/>
    <property type="match status" value="1"/>
</dbReference>
<dbReference type="InterPro" id="IPR003141">
    <property type="entry name" value="Pol/His_phosphatase_N"/>
</dbReference>
<dbReference type="Gene3D" id="3.20.20.140">
    <property type="entry name" value="Metal-dependent hydrolases"/>
    <property type="match status" value="1"/>
</dbReference>
<gene>
    <name evidence="2" type="ORF">Pcatena_15410</name>
</gene>
<evidence type="ECO:0000259" key="1">
    <source>
        <dbReference type="SMART" id="SM00481"/>
    </source>
</evidence>
<sequence length="264" mass="29650">MLKNLCDTHTHTLYSRHSYSTIRENVLAARDAGLELLASTDHYSPMLYPEQHMRNFQFFYNYACWPCEWEGVRLMHGCEADIVDLDGHLFGWDIPVDIEINGCPLDKPEILKDRVFKGCEYVIASVHDRSFSRGASLAQTTQMYVNALHESKVLMLAHTGRSAVPFDVREVVGEAARLNKLIEINDHSLEFKRPAVDAACREIAQACAELGCKIAVNTDAHICMGIGRFAHALAMLEEIHFPQELIATTSAETFLNAMDAANIH</sequence>